<comment type="cofactor">
    <cofactor evidence="1">
        <name>Zn(2+)</name>
        <dbReference type="ChEBI" id="CHEBI:29105"/>
    </cofactor>
</comment>
<name>A0A5B7D449_PORTR</name>
<gene>
    <name evidence="4" type="primary">ASTA_2</name>
    <name evidence="4" type="ORF">E2C01_007371</name>
</gene>
<evidence type="ECO:0000313" key="5">
    <source>
        <dbReference type="Proteomes" id="UP000324222"/>
    </source>
</evidence>
<reference evidence="4 5" key="1">
    <citation type="submission" date="2019-05" db="EMBL/GenBank/DDBJ databases">
        <title>Another draft genome of Portunus trituberculatus and its Hox gene families provides insights of decapod evolution.</title>
        <authorList>
            <person name="Jeong J.-H."/>
            <person name="Song I."/>
            <person name="Kim S."/>
            <person name="Choi T."/>
            <person name="Kim D."/>
            <person name="Ryu S."/>
            <person name="Kim W."/>
        </authorList>
    </citation>
    <scope>NUCLEOTIDE SEQUENCE [LARGE SCALE GENOMIC DNA]</scope>
    <source>
        <tissue evidence="4">Muscle</tissue>
    </source>
</reference>
<dbReference type="EMBL" id="VSRR010000365">
    <property type="protein sequence ID" value="MPC14603.1"/>
    <property type="molecule type" value="Genomic_DNA"/>
</dbReference>
<evidence type="ECO:0000256" key="2">
    <source>
        <dbReference type="PROSITE-ProRule" id="PRU01211"/>
    </source>
</evidence>
<proteinExistence type="predicted"/>
<comment type="caution">
    <text evidence="4">The sequence shown here is derived from an EMBL/GenBank/DDBJ whole genome shotgun (WGS) entry which is preliminary data.</text>
</comment>
<evidence type="ECO:0000313" key="4">
    <source>
        <dbReference type="EMBL" id="MPC14603.1"/>
    </source>
</evidence>
<comment type="caution">
    <text evidence="2">Lacks conserved residue(s) required for the propagation of feature annotation.</text>
</comment>
<sequence>MYNPDLFQGDIKGIAGQEPGNERAAILGPQYLWSGGVVPYVFGSSIRDQHLK</sequence>
<dbReference type="Proteomes" id="UP000324222">
    <property type="component" value="Unassembled WGS sequence"/>
</dbReference>
<protein>
    <submittedName>
        <fullName evidence="4">Astacin</fullName>
    </submittedName>
</protein>
<dbReference type="GO" id="GO:0004222">
    <property type="term" value="F:metalloendopeptidase activity"/>
    <property type="evidence" value="ECO:0007669"/>
    <property type="project" value="InterPro"/>
</dbReference>
<organism evidence="4 5">
    <name type="scientific">Portunus trituberculatus</name>
    <name type="common">Swimming crab</name>
    <name type="synonym">Neptunus trituberculatus</name>
    <dbReference type="NCBI Taxonomy" id="210409"/>
    <lineage>
        <taxon>Eukaryota</taxon>
        <taxon>Metazoa</taxon>
        <taxon>Ecdysozoa</taxon>
        <taxon>Arthropoda</taxon>
        <taxon>Crustacea</taxon>
        <taxon>Multicrustacea</taxon>
        <taxon>Malacostraca</taxon>
        <taxon>Eumalacostraca</taxon>
        <taxon>Eucarida</taxon>
        <taxon>Decapoda</taxon>
        <taxon>Pleocyemata</taxon>
        <taxon>Brachyura</taxon>
        <taxon>Eubrachyura</taxon>
        <taxon>Portunoidea</taxon>
        <taxon>Portunidae</taxon>
        <taxon>Portuninae</taxon>
        <taxon>Portunus</taxon>
    </lineage>
</organism>
<feature type="domain" description="Peptidase M12A" evidence="3">
    <location>
        <begin position="24"/>
        <end position="52"/>
    </location>
</feature>
<evidence type="ECO:0000256" key="1">
    <source>
        <dbReference type="ARBA" id="ARBA00001947"/>
    </source>
</evidence>
<dbReference type="GO" id="GO:0006508">
    <property type="term" value="P:proteolysis"/>
    <property type="evidence" value="ECO:0007669"/>
    <property type="project" value="InterPro"/>
</dbReference>
<dbReference type="PROSITE" id="PS51864">
    <property type="entry name" value="ASTACIN"/>
    <property type="match status" value="1"/>
</dbReference>
<evidence type="ECO:0000259" key="3">
    <source>
        <dbReference type="PROSITE" id="PS51864"/>
    </source>
</evidence>
<keyword evidence="5" id="KW-1185">Reference proteome</keyword>
<dbReference type="InterPro" id="IPR001506">
    <property type="entry name" value="Peptidase_M12A"/>
</dbReference>
<dbReference type="AlphaFoldDB" id="A0A5B7D449"/>
<accession>A0A5B7D449</accession>
<dbReference type="OrthoDB" id="5945790at2759"/>